<dbReference type="EMBL" id="FR824094">
    <property type="protein sequence ID" value="CCA18376.1"/>
    <property type="molecule type" value="Genomic_DNA"/>
</dbReference>
<accession>F0W9B7</accession>
<reference evidence="3" key="1">
    <citation type="journal article" date="2011" name="PLoS Biol.">
        <title>Gene gain and loss during evolution of obligate parasitism in the white rust pathogen of Arabidopsis thaliana.</title>
        <authorList>
            <person name="Kemen E."/>
            <person name="Gardiner A."/>
            <person name="Schultz-Larsen T."/>
            <person name="Kemen A.C."/>
            <person name="Balmuth A.L."/>
            <person name="Robert-Seilaniantz A."/>
            <person name="Bailey K."/>
            <person name="Holub E."/>
            <person name="Studholme D.J."/>
            <person name="Maclean D."/>
            <person name="Jones J.D."/>
        </authorList>
    </citation>
    <scope>NUCLEOTIDE SEQUENCE</scope>
</reference>
<evidence type="ECO:0000256" key="2">
    <source>
        <dbReference type="SAM" id="Phobius"/>
    </source>
</evidence>
<evidence type="ECO:0000313" key="4">
    <source>
        <dbReference type="EMBL" id="CCA18376.1"/>
    </source>
</evidence>
<evidence type="ECO:0000256" key="1">
    <source>
        <dbReference type="SAM" id="MobiDB-lite"/>
    </source>
</evidence>
<evidence type="ECO:0000313" key="3">
    <source>
        <dbReference type="EMBL" id="CCA17730.1"/>
    </source>
</evidence>
<keyword evidence="2" id="KW-1133">Transmembrane helix</keyword>
<feature type="transmembrane region" description="Helical" evidence="2">
    <location>
        <begin position="28"/>
        <end position="51"/>
    </location>
</feature>
<feature type="region of interest" description="Disordered" evidence="1">
    <location>
        <begin position="307"/>
        <end position="361"/>
    </location>
</feature>
<gene>
    <name evidence="3" type="primary">AlNc14C39G3384</name>
    <name evidence="4" type="synonym">AlNc14C49G3909</name>
    <name evidence="3" type="ORF">ALNC14_038730</name>
    <name evidence="4" type="ORF">ALNC14_045190</name>
</gene>
<organism evidence="3">
    <name type="scientific">Albugo laibachii Nc14</name>
    <dbReference type="NCBI Taxonomy" id="890382"/>
    <lineage>
        <taxon>Eukaryota</taxon>
        <taxon>Sar</taxon>
        <taxon>Stramenopiles</taxon>
        <taxon>Oomycota</taxon>
        <taxon>Peronosporomycetes</taxon>
        <taxon>Albuginales</taxon>
        <taxon>Albuginaceae</taxon>
        <taxon>Albugo</taxon>
    </lineage>
</organism>
<feature type="compositionally biased region" description="Basic residues" evidence="1">
    <location>
        <begin position="307"/>
        <end position="316"/>
    </location>
</feature>
<sequence length="361" mass="41533">MRSKRSSSHVSDAKSFKHFMNNRMWREYWYVVAAMCGIILALFGSAVLKYLSMEEHVHHIETTDEVMMQRVFFSNESWVVLCSKPNDPIPQVFDKASKTLNSRCFVGVMDCTQKFPSSKQTVLNRFQIRSSTKPTIFTVSNGEKPQQIFLNYLQSSKGLIKRAFKQIKKRAVQVRNASQFQSQCLEKSACVLVLRGNQGRLTAYERQWMQKVMNANRDIHFVWIDSRRIKLSLESGKGKHDNVLIPHYEEHNHRMVLFRKESKQVSPSGVSVKAFDNIFDYIPVTDFIKAHVDTEVPLQALDKGPRLFKRGQKAKRSTTGNGKNKQDDDDLYFAEKMDSGEGGVDESEEIEKLSLDDTEEA</sequence>
<proteinExistence type="predicted"/>
<name>F0W9B7_9STRA</name>
<keyword evidence="2" id="KW-0812">Transmembrane</keyword>
<reference evidence="3" key="2">
    <citation type="submission" date="2011-02" db="EMBL/GenBank/DDBJ databases">
        <authorList>
            <person name="MacLean D."/>
        </authorList>
    </citation>
    <scope>NUCLEOTIDE SEQUENCE</scope>
</reference>
<protein>
    <submittedName>
        <fullName evidence="3">Uncharacterized protein AlNc14C39G3384</fullName>
    </submittedName>
    <submittedName>
        <fullName evidence="4">Uncharacterized protein AlNc14C49G3909</fullName>
    </submittedName>
</protein>
<dbReference type="HOGENOM" id="CLU_064001_0_0_1"/>
<dbReference type="EMBL" id="FR824084">
    <property type="protein sequence ID" value="CCA17730.1"/>
    <property type="molecule type" value="Genomic_DNA"/>
</dbReference>
<dbReference type="AlphaFoldDB" id="F0W9B7"/>
<keyword evidence="2" id="KW-0472">Membrane</keyword>